<name>A0A917EYU8_HALAA</name>
<protein>
    <submittedName>
        <fullName evidence="9">Nitroreductase</fullName>
    </submittedName>
</protein>
<dbReference type="InterPro" id="IPR029479">
    <property type="entry name" value="Nitroreductase"/>
</dbReference>
<evidence type="ECO:0000256" key="4">
    <source>
        <dbReference type="ARBA" id="ARBA00022643"/>
    </source>
</evidence>
<evidence type="ECO:0000256" key="6">
    <source>
        <dbReference type="ARBA" id="ARBA00023002"/>
    </source>
</evidence>
<sequence length="196" mass="22811">MELYEAITARRSIHDFQPSIIAEEELKEIFQLASWAPNHRMKQPWMVKMFQQEGAIDFAEQVINSYKRSGFTEGYSKEKAFKMMEGIKNFLVEIPHHALIYMERDQDVHRYEEDFAAVCAYIQNVQLAAWGKGIGVLWTSSPYIHDETFMDSIGLDKKKHKIIGVLQMGYPSAIPRAKTRNPVPVEIQKDHFMKRS</sequence>
<dbReference type="InterPro" id="IPR000415">
    <property type="entry name" value="Nitroreductase-like"/>
</dbReference>
<keyword evidence="4" id="KW-0288">FMN</keyword>
<dbReference type="CDD" id="cd02135">
    <property type="entry name" value="YdjA-like"/>
    <property type="match status" value="1"/>
</dbReference>
<dbReference type="InterPro" id="IPR052530">
    <property type="entry name" value="NAD(P)H_nitroreductase"/>
</dbReference>
<accession>A0A917EYU8</accession>
<reference evidence="9" key="2">
    <citation type="submission" date="2020-09" db="EMBL/GenBank/DDBJ databases">
        <authorList>
            <person name="Sun Q."/>
            <person name="Zhou Y."/>
        </authorList>
    </citation>
    <scope>NUCLEOTIDE SEQUENCE</scope>
    <source>
        <strain evidence="9">CGMCC 1.12153</strain>
    </source>
</reference>
<comment type="similarity">
    <text evidence="2">Belongs to the nitroreductase family.</text>
</comment>
<evidence type="ECO:0000256" key="2">
    <source>
        <dbReference type="ARBA" id="ARBA00007118"/>
    </source>
</evidence>
<evidence type="ECO:0000313" key="10">
    <source>
        <dbReference type="Proteomes" id="UP000660110"/>
    </source>
</evidence>
<evidence type="ECO:0000256" key="7">
    <source>
        <dbReference type="ARBA" id="ARBA00023027"/>
    </source>
</evidence>
<dbReference type="PANTHER" id="PTHR43821:SF1">
    <property type="entry name" value="NAD(P)H NITROREDUCTASE YDJA-RELATED"/>
    <property type="match status" value="1"/>
</dbReference>
<keyword evidence="5" id="KW-0521">NADP</keyword>
<evidence type="ECO:0000313" key="9">
    <source>
        <dbReference type="EMBL" id="GGF31867.1"/>
    </source>
</evidence>
<dbReference type="PANTHER" id="PTHR43821">
    <property type="entry name" value="NAD(P)H NITROREDUCTASE YDJA-RELATED"/>
    <property type="match status" value="1"/>
</dbReference>
<reference evidence="9" key="1">
    <citation type="journal article" date="2014" name="Int. J. Syst. Evol. Microbiol.">
        <title>Complete genome sequence of Corynebacterium casei LMG S-19264T (=DSM 44701T), isolated from a smear-ripened cheese.</title>
        <authorList>
            <consortium name="US DOE Joint Genome Institute (JGI-PGF)"/>
            <person name="Walter F."/>
            <person name="Albersmeier A."/>
            <person name="Kalinowski J."/>
            <person name="Ruckert C."/>
        </authorList>
    </citation>
    <scope>NUCLEOTIDE SEQUENCE</scope>
    <source>
        <strain evidence="9">CGMCC 1.12153</strain>
    </source>
</reference>
<dbReference type="InterPro" id="IPR026021">
    <property type="entry name" value="YdjA-like"/>
</dbReference>
<dbReference type="Proteomes" id="UP000660110">
    <property type="component" value="Unassembled WGS sequence"/>
</dbReference>
<keyword evidence="10" id="KW-1185">Reference proteome</keyword>
<dbReference type="EMBL" id="BMEL01000004">
    <property type="protein sequence ID" value="GGF31867.1"/>
    <property type="molecule type" value="Genomic_DNA"/>
</dbReference>
<dbReference type="RefSeq" id="WP_188378683.1">
    <property type="nucleotide sequence ID" value="NZ_BMEL01000004.1"/>
</dbReference>
<organism evidence="9 10">
    <name type="scientific">Halobacillus andaensis</name>
    <dbReference type="NCBI Taxonomy" id="1176239"/>
    <lineage>
        <taxon>Bacteria</taxon>
        <taxon>Bacillati</taxon>
        <taxon>Bacillota</taxon>
        <taxon>Bacilli</taxon>
        <taxon>Bacillales</taxon>
        <taxon>Bacillaceae</taxon>
        <taxon>Halobacillus</taxon>
    </lineage>
</organism>
<dbReference type="Gene3D" id="3.40.109.10">
    <property type="entry name" value="NADH Oxidase"/>
    <property type="match status" value="1"/>
</dbReference>
<evidence type="ECO:0000256" key="3">
    <source>
        <dbReference type="ARBA" id="ARBA00022630"/>
    </source>
</evidence>
<comment type="cofactor">
    <cofactor evidence="1">
        <name>FMN</name>
        <dbReference type="ChEBI" id="CHEBI:58210"/>
    </cofactor>
</comment>
<evidence type="ECO:0000256" key="1">
    <source>
        <dbReference type="ARBA" id="ARBA00001917"/>
    </source>
</evidence>
<keyword evidence="3" id="KW-0285">Flavoprotein</keyword>
<gene>
    <name evidence="9" type="ORF">GCM10010954_33800</name>
</gene>
<dbReference type="AlphaFoldDB" id="A0A917EYU8"/>
<evidence type="ECO:0000256" key="5">
    <source>
        <dbReference type="ARBA" id="ARBA00022857"/>
    </source>
</evidence>
<keyword evidence="6" id="KW-0560">Oxidoreductase</keyword>
<keyword evidence="7" id="KW-0520">NAD</keyword>
<proteinExistence type="inferred from homology"/>
<dbReference type="SUPFAM" id="SSF55469">
    <property type="entry name" value="FMN-dependent nitroreductase-like"/>
    <property type="match status" value="1"/>
</dbReference>
<comment type="caution">
    <text evidence="9">The sequence shown here is derived from an EMBL/GenBank/DDBJ whole genome shotgun (WGS) entry which is preliminary data.</text>
</comment>
<evidence type="ECO:0000259" key="8">
    <source>
        <dbReference type="Pfam" id="PF00881"/>
    </source>
</evidence>
<dbReference type="GO" id="GO:0016491">
    <property type="term" value="F:oxidoreductase activity"/>
    <property type="evidence" value="ECO:0007669"/>
    <property type="project" value="UniProtKB-KW"/>
</dbReference>
<dbReference type="Pfam" id="PF00881">
    <property type="entry name" value="Nitroreductase"/>
    <property type="match status" value="1"/>
</dbReference>
<feature type="domain" description="Nitroreductase" evidence="8">
    <location>
        <begin position="7"/>
        <end position="170"/>
    </location>
</feature>